<evidence type="ECO:0000259" key="5">
    <source>
        <dbReference type="PROSITE" id="PS01124"/>
    </source>
</evidence>
<dbReference type="InterPro" id="IPR009057">
    <property type="entry name" value="Homeodomain-like_sf"/>
</dbReference>
<sequence>MALDAIEELLGTVVLRQHGGFGRRECEPGWEWNPTLDDYDFWYVIAGSGALSINDGPQRQLEPGSLAVLRPGDHVQATQDSTARLTVLYCHFEFVDRTTGLPVTLPPESMPGPLLTVKQVGPIADALYRIVRRLRDRSALGHYAAGGMLMELLAQVYVQDAAQRGGAQGIDTRLQDAIELILDRPARRSSLDEVARAVGLSADQLSRLFVTQLGTTFRRFTVDARLDRACELLQHTVMTVSQISLVLGYSDQFLFSRQFRARYGEPPSAYRRSVHNSQGS</sequence>
<dbReference type="Pfam" id="PF02311">
    <property type="entry name" value="AraC_binding"/>
    <property type="match status" value="1"/>
</dbReference>
<dbReference type="InterPro" id="IPR037923">
    <property type="entry name" value="HTH-like"/>
</dbReference>
<dbReference type="SUPFAM" id="SSF46689">
    <property type="entry name" value="Homeodomain-like"/>
    <property type="match status" value="2"/>
</dbReference>
<dbReference type="RefSeq" id="WP_157416081.1">
    <property type="nucleotide sequence ID" value="NZ_BAAAMK010000004.1"/>
</dbReference>
<dbReference type="InterPro" id="IPR018062">
    <property type="entry name" value="HTH_AraC-typ_CS"/>
</dbReference>
<dbReference type="PANTHER" id="PTHR46796:SF2">
    <property type="entry name" value="TRANSCRIPTIONAL REGULATORY PROTEIN"/>
    <property type="match status" value="1"/>
</dbReference>
<comment type="caution">
    <text evidence="6">The sequence shown here is derived from an EMBL/GenBank/DDBJ whole genome shotgun (WGS) entry which is preliminary data.</text>
</comment>
<dbReference type="InterPro" id="IPR014710">
    <property type="entry name" value="RmlC-like_jellyroll"/>
</dbReference>
<protein>
    <recommendedName>
        <fullName evidence="5">HTH araC/xylS-type domain-containing protein</fullName>
    </recommendedName>
</protein>
<evidence type="ECO:0000313" key="7">
    <source>
        <dbReference type="Proteomes" id="UP001499954"/>
    </source>
</evidence>
<dbReference type="PROSITE" id="PS01124">
    <property type="entry name" value="HTH_ARAC_FAMILY_2"/>
    <property type="match status" value="1"/>
</dbReference>
<proteinExistence type="predicted"/>
<gene>
    <name evidence="6" type="ORF">GCM10009717_21340</name>
</gene>
<keyword evidence="1" id="KW-0805">Transcription regulation</keyword>
<evidence type="ECO:0000313" key="6">
    <source>
        <dbReference type="EMBL" id="GAA1955123.1"/>
    </source>
</evidence>
<dbReference type="Pfam" id="PF12833">
    <property type="entry name" value="HTH_18"/>
    <property type="match status" value="1"/>
</dbReference>
<evidence type="ECO:0000256" key="4">
    <source>
        <dbReference type="ARBA" id="ARBA00023163"/>
    </source>
</evidence>
<name>A0ABN2QMM6_9MICO</name>
<evidence type="ECO:0000256" key="3">
    <source>
        <dbReference type="ARBA" id="ARBA00023159"/>
    </source>
</evidence>
<dbReference type="Gene3D" id="2.60.120.10">
    <property type="entry name" value="Jelly Rolls"/>
    <property type="match status" value="1"/>
</dbReference>
<dbReference type="PANTHER" id="PTHR46796">
    <property type="entry name" value="HTH-TYPE TRANSCRIPTIONAL ACTIVATOR RHAS-RELATED"/>
    <property type="match status" value="1"/>
</dbReference>
<evidence type="ECO:0000256" key="1">
    <source>
        <dbReference type="ARBA" id="ARBA00023015"/>
    </source>
</evidence>
<dbReference type="InterPro" id="IPR003313">
    <property type="entry name" value="AraC-bd"/>
</dbReference>
<dbReference type="SUPFAM" id="SSF51215">
    <property type="entry name" value="Regulatory protein AraC"/>
    <property type="match status" value="1"/>
</dbReference>
<dbReference type="PRINTS" id="PR00032">
    <property type="entry name" value="HTHARAC"/>
</dbReference>
<keyword evidence="7" id="KW-1185">Reference proteome</keyword>
<dbReference type="Gene3D" id="1.10.10.60">
    <property type="entry name" value="Homeodomain-like"/>
    <property type="match status" value="2"/>
</dbReference>
<dbReference type="InterPro" id="IPR050204">
    <property type="entry name" value="AraC_XylS_family_regulators"/>
</dbReference>
<evidence type="ECO:0000256" key="2">
    <source>
        <dbReference type="ARBA" id="ARBA00023125"/>
    </source>
</evidence>
<dbReference type="InterPro" id="IPR020449">
    <property type="entry name" value="Tscrpt_reg_AraC-type_HTH"/>
</dbReference>
<keyword evidence="3" id="KW-0010">Activator</keyword>
<keyword evidence="2" id="KW-0238">DNA-binding</keyword>
<reference evidence="6 7" key="1">
    <citation type="journal article" date="2019" name="Int. J. Syst. Evol. Microbiol.">
        <title>The Global Catalogue of Microorganisms (GCM) 10K type strain sequencing project: providing services to taxonomists for standard genome sequencing and annotation.</title>
        <authorList>
            <consortium name="The Broad Institute Genomics Platform"/>
            <consortium name="The Broad Institute Genome Sequencing Center for Infectious Disease"/>
            <person name="Wu L."/>
            <person name="Ma J."/>
        </authorList>
    </citation>
    <scope>NUCLEOTIDE SEQUENCE [LARGE SCALE GENOMIC DNA]</scope>
    <source>
        <strain evidence="6 7">JCM 13584</strain>
    </source>
</reference>
<organism evidence="6 7">
    <name type="scientific">Agromyces allii</name>
    <dbReference type="NCBI Taxonomy" id="393607"/>
    <lineage>
        <taxon>Bacteria</taxon>
        <taxon>Bacillati</taxon>
        <taxon>Actinomycetota</taxon>
        <taxon>Actinomycetes</taxon>
        <taxon>Micrococcales</taxon>
        <taxon>Microbacteriaceae</taxon>
        <taxon>Agromyces</taxon>
    </lineage>
</organism>
<dbReference type="InterPro" id="IPR018060">
    <property type="entry name" value="HTH_AraC"/>
</dbReference>
<dbReference type="CDD" id="cd02208">
    <property type="entry name" value="cupin_RmlC-like"/>
    <property type="match status" value="1"/>
</dbReference>
<accession>A0ABN2QMM6</accession>
<dbReference type="EMBL" id="BAAAMK010000004">
    <property type="protein sequence ID" value="GAA1955123.1"/>
    <property type="molecule type" value="Genomic_DNA"/>
</dbReference>
<dbReference type="PROSITE" id="PS00041">
    <property type="entry name" value="HTH_ARAC_FAMILY_1"/>
    <property type="match status" value="1"/>
</dbReference>
<keyword evidence="4" id="KW-0804">Transcription</keyword>
<dbReference type="Proteomes" id="UP001499954">
    <property type="component" value="Unassembled WGS sequence"/>
</dbReference>
<dbReference type="SMART" id="SM00342">
    <property type="entry name" value="HTH_ARAC"/>
    <property type="match status" value="1"/>
</dbReference>
<feature type="domain" description="HTH araC/xylS-type" evidence="5">
    <location>
        <begin position="175"/>
        <end position="273"/>
    </location>
</feature>